<protein>
    <submittedName>
        <fullName evidence="1">Uncharacterized protein</fullName>
    </submittedName>
</protein>
<accession>A0ACD0NYC2</accession>
<name>A0ACD0NYC2_9BASI</name>
<evidence type="ECO:0000313" key="1">
    <source>
        <dbReference type="EMBL" id="PWN50792.1"/>
    </source>
</evidence>
<dbReference type="Proteomes" id="UP000245626">
    <property type="component" value="Unassembled WGS sequence"/>
</dbReference>
<evidence type="ECO:0000313" key="2">
    <source>
        <dbReference type="Proteomes" id="UP000245626"/>
    </source>
</evidence>
<sequence>MTITHVVSLKYKDSIPEEERLLAFERFLHLKTSCKLPPSESKGEGGGGGNYILDLIAGKENLSPERLDKGFHQTFVLTFKDEKDLFYYLEQDEDHKRFSSMVANLLEDVFVFDFKSG</sequence>
<reference evidence="1 2" key="1">
    <citation type="journal article" date="2018" name="Mol. Biol. Evol.">
        <title>Broad Genomic Sampling Reveals a Smut Pathogenic Ancestry of the Fungal Clade Ustilaginomycotina.</title>
        <authorList>
            <person name="Kijpornyongpan T."/>
            <person name="Mondo S.J."/>
            <person name="Barry K."/>
            <person name="Sandor L."/>
            <person name="Lee J."/>
            <person name="Lipzen A."/>
            <person name="Pangilinan J."/>
            <person name="LaButti K."/>
            <person name="Hainaut M."/>
            <person name="Henrissat B."/>
            <person name="Grigoriev I.V."/>
            <person name="Spatafora J.W."/>
            <person name="Aime M.C."/>
        </authorList>
    </citation>
    <scope>NUCLEOTIDE SEQUENCE [LARGE SCALE GENOMIC DNA]</scope>
    <source>
        <strain evidence="1 2">SA 807</strain>
    </source>
</reference>
<proteinExistence type="predicted"/>
<dbReference type="EMBL" id="KZ819897">
    <property type="protein sequence ID" value="PWN50792.1"/>
    <property type="molecule type" value="Genomic_DNA"/>
</dbReference>
<organism evidence="1 2">
    <name type="scientific">Violaceomyces palustris</name>
    <dbReference type="NCBI Taxonomy" id="1673888"/>
    <lineage>
        <taxon>Eukaryota</taxon>
        <taxon>Fungi</taxon>
        <taxon>Dikarya</taxon>
        <taxon>Basidiomycota</taxon>
        <taxon>Ustilaginomycotina</taxon>
        <taxon>Ustilaginomycetes</taxon>
        <taxon>Violaceomycetales</taxon>
        <taxon>Violaceomycetaceae</taxon>
        <taxon>Violaceomyces</taxon>
    </lineage>
</organism>
<gene>
    <name evidence="1" type="ORF">IE53DRAFT_386888</name>
</gene>
<keyword evidence="2" id="KW-1185">Reference proteome</keyword>